<gene>
    <name evidence="2" type="ORF">G3N56_08290</name>
</gene>
<dbReference type="AlphaFoldDB" id="A0A7K3NKP1"/>
<evidence type="ECO:0000256" key="1">
    <source>
        <dbReference type="SAM" id="MobiDB-lite"/>
    </source>
</evidence>
<name>A0A7K3NKP1_9BACT</name>
<dbReference type="Proteomes" id="UP000469724">
    <property type="component" value="Unassembled WGS sequence"/>
</dbReference>
<dbReference type="EMBL" id="JAAGRQ010000026">
    <property type="protein sequence ID" value="NDY56742.1"/>
    <property type="molecule type" value="Genomic_DNA"/>
</dbReference>
<evidence type="ECO:0000313" key="3">
    <source>
        <dbReference type="Proteomes" id="UP000469724"/>
    </source>
</evidence>
<organism evidence="2 3">
    <name type="scientific">Desulfolutivibrio sulfodismutans</name>
    <dbReference type="NCBI Taxonomy" id="63561"/>
    <lineage>
        <taxon>Bacteria</taxon>
        <taxon>Pseudomonadati</taxon>
        <taxon>Thermodesulfobacteriota</taxon>
        <taxon>Desulfovibrionia</taxon>
        <taxon>Desulfovibrionales</taxon>
        <taxon>Desulfovibrionaceae</taxon>
        <taxon>Desulfolutivibrio</taxon>
    </lineage>
</organism>
<evidence type="ECO:0000313" key="2">
    <source>
        <dbReference type="EMBL" id="NDY56742.1"/>
    </source>
</evidence>
<feature type="compositionally biased region" description="Low complexity" evidence="1">
    <location>
        <begin position="24"/>
        <end position="43"/>
    </location>
</feature>
<reference evidence="2 3" key="1">
    <citation type="submission" date="2020-02" db="EMBL/GenBank/DDBJ databases">
        <title>Comparative genomics of sulfur disproportionating microorganisms.</title>
        <authorList>
            <person name="Ward L.M."/>
            <person name="Bertran E."/>
            <person name="Johnston D.T."/>
        </authorList>
    </citation>
    <scope>NUCLEOTIDE SEQUENCE [LARGE SCALE GENOMIC DNA]</scope>
    <source>
        <strain evidence="2 3">DSM 3696</strain>
    </source>
</reference>
<feature type="region of interest" description="Disordered" evidence="1">
    <location>
        <begin position="24"/>
        <end position="45"/>
    </location>
</feature>
<accession>A0A7K3NKP1</accession>
<protein>
    <submittedName>
        <fullName evidence="2">Uncharacterized protein</fullName>
    </submittedName>
</protein>
<proteinExistence type="predicted"/>
<comment type="caution">
    <text evidence="2">The sequence shown here is derived from an EMBL/GenBank/DDBJ whole genome shotgun (WGS) entry which is preliminary data.</text>
</comment>
<keyword evidence="3" id="KW-1185">Reference proteome</keyword>
<sequence>MAFELSTSSLVSSSLGLDILDSTQSTASSQKTGTSQTSSASGADTVSISEEAYRKQRQAAYAAWVAARDAAQTATQATANAWETNFGLKSGSTTLKNGNTQVTTIDGAKMERLEYKNGVLVKKETGSIVGDRAVWDTQHYDISGAVTQKAHAELTGLGGTDAETMASLRRDVQWYENGKITRELHDGMNVQASSVSPELVSGGELDGAATLEDMAGTLTRDYVNSDYQADIVEYADGKVSLTASIHNQLEAENATNRTSSAVGSLAAWSTRELTNANALTVQFTRYDADGDVQVQANLTDQVQQGMDLTQTVAVSWYDQGELVRQEEGSLSMALIPGSGQQLPERPGILETFGIARETFSGSTPLSADGILAASREENAGAADAFVNGLDSDMAAGGFSLAENLAEYRDMDNPYSISFTSRTYRDGELAAVSTDTEEVRENPMPQETRFETGKGLTEDDIPAMLRSASHEESAYENGELTAHGELSMREFVQKDARGVFGLNTSFTGAAGIGLDRESLSGTRQGSLEDLDSEANAASMAMGQSAEMAVRDTRALFAGLGEV</sequence>
<dbReference type="RefSeq" id="WP_163301790.1">
    <property type="nucleotide sequence ID" value="NZ_JAAGRQ010000026.1"/>
</dbReference>